<protein>
    <submittedName>
        <fullName evidence="1">Uncharacterized protein</fullName>
    </submittedName>
</protein>
<dbReference type="InterPro" id="IPR052787">
    <property type="entry name" value="MAVS"/>
</dbReference>
<comment type="caution">
    <text evidence="1">The sequence shown here is derived from an EMBL/GenBank/DDBJ whole genome shotgun (WGS) entry which is preliminary data.</text>
</comment>
<proteinExistence type="predicted"/>
<keyword evidence="2" id="KW-1185">Reference proteome</keyword>
<dbReference type="PANTHER" id="PTHR21446">
    <property type="entry name" value="DUF3504 DOMAIN-CONTAINING PROTEIN"/>
    <property type="match status" value="1"/>
</dbReference>
<evidence type="ECO:0000313" key="1">
    <source>
        <dbReference type="EMBL" id="CAG2223509.1"/>
    </source>
</evidence>
<reference evidence="1" key="1">
    <citation type="submission" date="2021-03" db="EMBL/GenBank/DDBJ databases">
        <authorList>
            <person name="Bekaert M."/>
        </authorList>
    </citation>
    <scope>NUCLEOTIDE SEQUENCE</scope>
</reference>
<sequence>MKERKFPPITARDLKKIYQSELMNPFTPNGLFNKVQFEVRLHFDRHYEVTSDMSEMTKSSFEIINDSKENLQFVRRAENEMKSEENQIVIYELPESPYCPVQSFKKYIEALDPSNDALWQVPRNSVKTDDLVWYDGTADIDSLLTFMTDLSHKCKLSKVYSNRSITETNVASVIDTITKCCSTPTTMTRLSVPGVLKNVMTSSECKKVCKVKTHTEKSQQETESNNSTVSNIRITDVQQVSEGTYNRTDTGSELMCPEIRPVKLEVAEAWNRKFQALKLHM</sequence>
<name>A0A8S3SSD7_MYTED</name>
<gene>
    <name evidence="1" type="ORF">MEDL_36781</name>
</gene>
<dbReference type="PANTHER" id="PTHR21446:SF12">
    <property type="entry name" value="POTASSIUM CHANNEL TETRAMERIZATION DOMAIN CONTAINING 1"/>
    <property type="match status" value="1"/>
</dbReference>
<dbReference type="Proteomes" id="UP000683360">
    <property type="component" value="Unassembled WGS sequence"/>
</dbReference>
<evidence type="ECO:0000313" key="2">
    <source>
        <dbReference type="Proteomes" id="UP000683360"/>
    </source>
</evidence>
<dbReference type="EMBL" id="CAJPWZ010001789">
    <property type="protein sequence ID" value="CAG2223509.1"/>
    <property type="molecule type" value="Genomic_DNA"/>
</dbReference>
<accession>A0A8S3SSD7</accession>
<organism evidence="1 2">
    <name type="scientific">Mytilus edulis</name>
    <name type="common">Blue mussel</name>
    <dbReference type="NCBI Taxonomy" id="6550"/>
    <lineage>
        <taxon>Eukaryota</taxon>
        <taxon>Metazoa</taxon>
        <taxon>Spiralia</taxon>
        <taxon>Lophotrochozoa</taxon>
        <taxon>Mollusca</taxon>
        <taxon>Bivalvia</taxon>
        <taxon>Autobranchia</taxon>
        <taxon>Pteriomorphia</taxon>
        <taxon>Mytilida</taxon>
        <taxon>Mytiloidea</taxon>
        <taxon>Mytilidae</taxon>
        <taxon>Mytilinae</taxon>
        <taxon>Mytilus</taxon>
    </lineage>
</organism>
<dbReference type="AlphaFoldDB" id="A0A8S3SSD7"/>